<evidence type="ECO:0000256" key="1">
    <source>
        <dbReference type="SAM" id="MobiDB-lite"/>
    </source>
</evidence>
<protein>
    <submittedName>
        <fullName evidence="2">Uncharacterized protein</fullName>
    </submittedName>
</protein>
<accession>L9KRD9</accession>
<dbReference type="EMBL" id="KB320703">
    <property type="protein sequence ID" value="ELW65014.1"/>
    <property type="molecule type" value="Genomic_DNA"/>
</dbReference>
<dbReference type="AlphaFoldDB" id="L9KRD9"/>
<dbReference type="InParanoid" id="L9KRD9"/>
<sequence length="159" mass="17113">MRIRQSPARERACQGRVLGSRVPGNGGMACRAVIVHSWQSQSCAPPRSCAKSPSSAGCCGIHQQEPSPAERLHQSDMLMKEKRKDDGTQGTALDPRKCSSPWWGVSKVGTQDDAPPLPATSDPWMRSSKLAVGMILYEHIKVYVSKCTSVSTEADSCGG</sequence>
<evidence type="ECO:0000313" key="3">
    <source>
        <dbReference type="Proteomes" id="UP000011518"/>
    </source>
</evidence>
<dbReference type="Proteomes" id="UP000011518">
    <property type="component" value="Unassembled WGS sequence"/>
</dbReference>
<reference evidence="3" key="2">
    <citation type="journal article" date="2013" name="Nat. Commun.">
        <title>Genome of the Chinese tree shrew.</title>
        <authorList>
            <person name="Fan Y."/>
            <person name="Huang Z.Y."/>
            <person name="Cao C.C."/>
            <person name="Chen C.S."/>
            <person name="Chen Y.X."/>
            <person name="Fan D.D."/>
            <person name="He J."/>
            <person name="Hou H.L."/>
            <person name="Hu L."/>
            <person name="Hu X.T."/>
            <person name="Jiang X.T."/>
            <person name="Lai R."/>
            <person name="Lang Y.S."/>
            <person name="Liang B."/>
            <person name="Liao S.G."/>
            <person name="Mu D."/>
            <person name="Ma Y.Y."/>
            <person name="Niu Y.Y."/>
            <person name="Sun X.Q."/>
            <person name="Xia J.Q."/>
            <person name="Xiao J."/>
            <person name="Xiong Z.Q."/>
            <person name="Xu L."/>
            <person name="Yang L."/>
            <person name="Zhang Y."/>
            <person name="Zhao W."/>
            <person name="Zhao X.D."/>
            <person name="Zheng Y.T."/>
            <person name="Zhou J.M."/>
            <person name="Zhu Y.B."/>
            <person name="Zhang G.J."/>
            <person name="Wang J."/>
            <person name="Yao Y.G."/>
        </authorList>
    </citation>
    <scope>NUCLEOTIDE SEQUENCE [LARGE SCALE GENOMIC DNA]</scope>
</reference>
<reference evidence="3" key="1">
    <citation type="submission" date="2012-07" db="EMBL/GenBank/DDBJ databases">
        <title>Genome of the Chinese tree shrew, a rising model animal genetically related to primates.</title>
        <authorList>
            <person name="Zhang G."/>
            <person name="Fan Y."/>
            <person name="Yao Y."/>
            <person name="Huang Z."/>
        </authorList>
    </citation>
    <scope>NUCLEOTIDE SEQUENCE [LARGE SCALE GENOMIC DNA]</scope>
</reference>
<gene>
    <name evidence="2" type="ORF">TREES_T100002967</name>
</gene>
<organism evidence="2 3">
    <name type="scientific">Tupaia chinensis</name>
    <name type="common">Chinese tree shrew</name>
    <name type="synonym">Tupaia belangeri chinensis</name>
    <dbReference type="NCBI Taxonomy" id="246437"/>
    <lineage>
        <taxon>Eukaryota</taxon>
        <taxon>Metazoa</taxon>
        <taxon>Chordata</taxon>
        <taxon>Craniata</taxon>
        <taxon>Vertebrata</taxon>
        <taxon>Euteleostomi</taxon>
        <taxon>Mammalia</taxon>
        <taxon>Eutheria</taxon>
        <taxon>Euarchontoglires</taxon>
        <taxon>Scandentia</taxon>
        <taxon>Tupaiidae</taxon>
        <taxon>Tupaia</taxon>
    </lineage>
</organism>
<keyword evidence="3" id="KW-1185">Reference proteome</keyword>
<name>L9KRD9_TUPCH</name>
<feature type="region of interest" description="Disordered" evidence="1">
    <location>
        <begin position="79"/>
        <end position="120"/>
    </location>
</feature>
<proteinExistence type="predicted"/>
<evidence type="ECO:0000313" key="2">
    <source>
        <dbReference type="EMBL" id="ELW65014.1"/>
    </source>
</evidence>